<protein>
    <submittedName>
        <fullName evidence="2">Uncharacterized protein</fullName>
    </submittedName>
</protein>
<gene>
    <name evidence="2" type="ORF">C7A10_19500</name>
</gene>
<accession>A0A2T0I409</accession>
<proteinExistence type="predicted"/>
<dbReference type="EMBL" id="PVUH01000013">
    <property type="protein sequence ID" value="PRW90065.1"/>
    <property type="molecule type" value="Genomic_DNA"/>
</dbReference>
<evidence type="ECO:0000313" key="3">
    <source>
        <dbReference type="Proteomes" id="UP000239731"/>
    </source>
</evidence>
<feature type="region of interest" description="Disordered" evidence="1">
    <location>
        <begin position="47"/>
        <end position="68"/>
    </location>
</feature>
<evidence type="ECO:0000256" key="1">
    <source>
        <dbReference type="SAM" id="MobiDB-lite"/>
    </source>
</evidence>
<name>A0A2T0I409_PSEFL</name>
<comment type="caution">
    <text evidence="2">The sequence shown here is derived from an EMBL/GenBank/DDBJ whole genome shotgun (WGS) entry which is preliminary data.</text>
</comment>
<evidence type="ECO:0000313" key="2">
    <source>
        <dbReference type="EMBL" id="PRW90065.1"/>
    </source>
</evidence>
<sequence>MTALGNHRLSRDWTKDDGQYVPMASTWLNGERWTDVLKPATAAGGQAFNNLPNHTPDMYQGGGNGPAF</sequence>
<dbReference type="AlphaFoldDB" id="A0A2T0I409"/>
<organism evidence="2 3">
    <name type="scientific">Pseudomonas fluorescens</name>
    <dbReference type="NCBI Taxonomy" id="294"/>
    <lineage>
        <taxon>Bacteria</taxon>
        <taxon>Pseudomonadati</taxon>
        <taxon>Pseudomonadota</taxon>
        <taxon>Gammaproteobacteria</taxon>
        <taxon>Pseudomonadales</taxon>
        <taxon>Pseudomonadaceae</taxon>
        <taxon>Pseudomonas</taxon>
    </lineage>
</organism>
<dbReference type="Proteomes" id="UP000239731">
    <property type="component" value="Unassembled WGS sequence"/>
</dbReference>
<reference evidence="2 3" key="1">
    <citation type="submission" date="2018-03" db="EMBL/GenBank/DDBJ databases">
        <title>Blue discolouration in mozzarella cheese caused by Pseudomonas fluorescens.</title>
        <authorList>
            <person name="Chiesa F."/>
            <person name="Dalmasso A."/>
            <person name="Lomonaco S."/>
        </authorList>
    </citation>
    <scope>NUCLEOTIDE SEQUENCE [LARGE SCALE GENOMIC DNA]</scope>
    <source>
        <strain evidence="2 3">11293</strain>
    </source>
</reference>